<dbReference type="Gene3D" id="2.30.29.30">
    <property type="entry name" value="Pleckstrin-homology domain (PH domain)/Phosphotyrosine-binding domain (PTB)"/>
    <property type="match status" value="1"/>
</dbReference>
<feature type="region of interest" description="Disordered" evidence="2">
    <location>
        <begin position="480"/>
        <end position="510"/>
    </location>
</feature>
<dbReference type="GO" id="GO:0008270">
    <property type="term" value="F:zinc ion binding"/>
    <property type="evidence" value="ECO:0007669"/>
    <property type="project" value="UniProtKB-KW"/>
</dbReference>
<evidence type="ECO:0000313" key="6">
    <source>
        <dbReference type="Proteomes" id="UP000553632"/>
    </source>
</evidence>
<dbReference type="SUPFAM" id="SSF57850">
    <property type="entry name" value="RING/U-box"/>
    <property type="match status" value="1"/>
</dbReference>
<evidence type="ECO:0000313" key="5">
    <source>
        <dbReference type="EMBL" id="KAF4758868.1"/>
    </source>
</evidence>
<comment type="caution">
    <text evidence="5">The sequence shown here is derived from an EMBL/GenBank/DDBJ whole genome shotgun (WGS) entry which is preliminary data.</text>
</comment>
<dbReference type="InterPro" id="IPR001841">
    <property type="entry name" value="Znf_RING"/>
</dbReference>
<dbReference type="Gene3D" id="3.30.40.10">
    <property type="entry name" value="Zinc/RING finger domain, C3HC4 (zinc finger)"/>
    <property type="match status" value="1"/>
</dbReference>
<feature type="domain" description="PH" evidence="3">
    <location>
        <begin position="207"/>
        <end position="310"/>
    </location>
</feature>
<organism evidence="5 6">
    <name type="scientific">Perkinsus olseni</name>
    <name type="common">Perkinsus atlanticus</name>
    <dbReference type="NCBI Taxonomy" id="32597"/>
    <lineage>
        <taxon>Eukaryota</taxon>
        <taxon>Sar</taxon>
        <taxon>Alveolata</taxon>
        <taxon>Perkinsozoa</taxon>
        <taxon>Perkinsea</taxon>
        <taxon>Perkinsida</taxon>
        <taxon>Perkinsidae</taxon>
        <taxon>Perkinsus</taxon>
    </lineage>
</organism>
<reference evidence="5 6" key="1">
    <citation type="submission" date="2020-04" db="EMBL/GenBank/DDBJ databases">
        <title>Perkinsus olseni comparative genomics.</title>
        <authorList>
            <person name="Bogema D.R."/>
        </authorList>
    </citation>
    <scope>NUCLEOTIDE SEQUENCE [LARGE SCALE GENOMIC DNA]</scope>
    <source>
        <strain evidence="5 6">ATCC PRA-207</strain>
    </source>
</reference>
<dbReference type="EMBL" id="JABANO010000897">
    <property type="protein sequence ID" value="KAF4758868.1"/>
    <property type="molecule type" value="Genomic_DNA"/>
</dbReference>
<evidence type="ECO:0000259" key="3">
    <source>
        <dbReference type="PROSITE" id="PS50003"/>
    </source>
</evidence>
<dbReference type="OMA" id="WNIADEA"/>
<keyword evidence="1" id="KW-0862">Zinc</keyword>
<name>A0A7J6UPD0_PEROL</name>
<accession>A0A7J6UPD0</accession>
<dbReference type="InterPro" id="IPR001849">
    <property type="entry name" value="PH_domain"/>
</dbReference>
<dbReference type="InterPro" id="IPR011993">
    <property type="entry name" value="PH-like_dom_sf"/>
</dbReference>
<dbReference type="SUPFAM" id="SSF50729">
    <property type="entry name" value="PH domain-like"/>
    <property type="match status" value="1"/>
</dbReference>
<dbReference type="Pfam" id="PF13639">
    <property type="entry name" value="zf-RING_2"/>
    <property type="match status" value="1"/>
</dbReference>
<evidence type="ECO:0000256" key="1">
    <source>
        <dbReference type="PROSITE-ProRule" id="PRU00175"/>
    </source>
</evidence>
<dbReference type="Proteomes" id="UP000553632">
    <property type="component" value="Unassembled WGS sequence"/>
</dbReference>
<evidence type="ECO:0008006" key="7">
    <source>
        <dbReference type="Google" id="ProtNLM"/>
    </source>
</evidence>
<evidence type="ECO:0000256" key="2">
    <source>
        <dbReference type="SAM" id="MobiDB-lite"/>
    </source>
</evidence>
<dbReference type="InterPro" id="IPR013083">
    <property type="entry name" value="Znf_RING/FYVE/PHD"/>
</dbReference>
<keyword evidence="6" id="KW-1185">Reference proteome</keyword>
<keyword evidence="1" id="KW-0863">Zinc-finger</keyword>
<dbReference type="PROSITE" id="PS50089">
    <property type="entry name" value="ZF_RING_2"/>
    <property type="match status" value="1"/>
</dbReference>
<protein>
    <recommendedName>
        <fullName evidence="7">RING-type domain-containing protein</fullName>
    </recommendedName>
</protein>
<dbReference type="AlphaFoldDB" id="A0A7J6UPD0"/>
<proteinExistence type="predicted"/>
<sequence length="568" mass="64694">MLASRQQFLGALRQTLRPPEVCTQLGAACQIRGGFYEGSNKDHRQISMPVPRNVRPNVVVKGIRKVSAKLDVLKTQTKIRSFEGNSMYRIRKLNERAYFRKWHYLRYAVETLNFYARNRAPLSILPKEDPSHLEMRLLNPVLPQGDPSRKKARFWFKPDGFSEKELWQIADEVAEVQPKSSGQRLSFGCRGIAKRHGIWASDLQCEDIAESGWLWKKSKVVGTWRLRWCCVVMSQRALLSFEEKPDWLHNTHLQQSPTEKIPLVTCDLNEFRDTSCPGFTIDNRAFALPGSAISRHALLNWLMAIAFVKGDEDTINRCVDLACEDILKEDFGEGTLDRSDLDSPVSTGCSNSADDLAIYVHGTTGDHVALDCLELADLWLVPVASNRAKTVASCELCHTLRARQDLCETHPCGHIFHVDCLYGWTRQSMTHDYCPHCQTTFVYEGDGDAAGGSYFPSSVMTFSYRQPVFLEPYARASFNSLPTSPMERSPPLKPPKKDSPPPCSIQSSQPATLERPLTSMRWRCWSVARELCRRRRAPTQLAYQHDNAMQLGRWQDCNYLRDTVFEPK</sequence>
<evidence type="ECO:0000259" key="4">
    <source>
        <dbReference type="PROSITE" id="PS50089"/>
    </source>
</evidence>
<keyword evidence="1" id="KW-0479">Metal-binding</keyword>
<dbReference type="PROSITE" id="PS50003">
    <property type="entry name" value="PH_DOMAIN"/>
    <property type="match status" value="1"/>
</dbReference>
<feature type="domain" description="RING-type" evidence="4">
    <location>
        <begin position="394"/>
        <end position="438"/>
    </location>
</feature>
<gene>
    <name evidence="5" type="ORF">FOZ63_023664</name>
</gene>